<gene>
    <name evidence="1" type="ORF">M9Y10_015751</name>
</gene>
<accession>A0ABR2I4K9</accession>
<sequence length="250" mass="29833">MSAKRSEISISFDNSFYNATPEDNDQELLSQQTQKYLASKKDIYIAVLDYLESSEWSDEYFDNLIKIIDAQHLEKVQEEYEHFLYMIEHISNNHHRDETFIKKVFQIMQHYKPQIKQTLSNTQIFKIFQNNKKILLFLIENEIIKLDANIADSINNQYDKNGNRYRDFFYPELKPFLDQSKIKAIESYLLSENENIFDNFDENRHIGENNSYICTLIRQDSVEDFISHVNRTNINLKSEIIPSIFETNRV</sequence>
<name>A0ABR2I4K9_9EUKA</name>
<organism evidence="1 2">
    <name type="scientific">Tritrichomonas musculus</name>
    <dbReference type="NCBI Taxonomy" id="1915356"/>
    <lineage>
        <taxon>Eukaryota</taxon>
        <taxon>Metamonada</taxon>
        <taxon>Parabasalia</taxon>
        <taxon>Tritrichomonadida</taxon>
        <taxon>Tritrichomonadidae</taxon>
        <taxon>Tritrichomonas</taxon>
    </lineage>
</organism>
<protein>
    <submittedName>
        <fullName evidence="1">Uncharacterized protein</fullName>
    </submittedName>
</protein>
<dbReference type="EMBL" id="JAPFFF010000020">
    <property type="protein sequence ID" value="KAK8857347.1"/>
    <property type="molecule type" value="Genomic_DNA"/>
</dbReference>
<reference evidence="1 2" key="1">
    <citation type="submission" date="2024-04" db="EMBL/GenBank/DDBJ databases">
        <title>Tritrichomonas musculus Genome.</title>
        <authorList>
            <person name="Alves-Ferreira E."/>
            <person name="Grigg M."/>
            <person name="Lorenzi H."/>
            <person name="Galac M."/>
        </authorList>
    </citation>
    <scope>NUCLEOTIDE SEQUENCE [LARGE SCALE GENOMIC DNA]</scope>
    <source>
        <strain evidence="1 2">EAF2021</strain>
    </source>
</reference>
<evidence type="ECO:0000313" key="1">
    <source>
        <dbReference type="EMBL" id="KAK8857347.1"/>
    </source>
</evidence>
<proteinExistence type="predicted"/>
<comment type="caution">
    <text evidence="1">The sequence shown here is derived from an EMBL/GenBank/DDBJ whole genome shotgun (WGS) entry which is preliminary data.</text>
</comment>
<dbReference type="Proteomes" id="UP001470230">
    <property type="component" value="Unassembled WGS sequence"/>
</dbReference>
<keyword evidence="2" id="KW-1185">Reference proteome</keyword>
<evidence type="ECO:0000313" key="2">
    <source>
        <dbReference type="Proteomes" id="UP001470230"/>
    </source>
</evidence>